<dbReference type="AlphaFoldDB" id="A0AAP0R800"/>
<dbReference type="PANTHER" id="PTHR24203:SF86">
    <property type="entry name" value="PROTEASOME 26S SUBUNIT, NON-ATPASE 10"/>
    <property type="match status" value="1"/>
</dbReference>
<proteinExistence type="predicted"/>
<dbReference type="PANTHER" id="PTHR24203">
    <property type="entry name" value="ANKYRIN REPEAT FAMILY PROTEIN"/>
    <property type="match status" value="1"/>
</dbReference>
<keyword evidence="3 8" id="KW-0863">Zinc-finger</keyword>
<dbReference type="Gene3D" id="4.10.1000.10">
    <property type="entry name" value="Zinc finger, CCCH-type"/>
    <property type="match status" value="1"/>
</dbReference>
<dbReference type="SUPFAM" id="SSF54928">
    <property type="entry name" value="RNA-binding domain, RBD"/>
    <property type="match status" value="1"/>
</dbReference>
<feature type="repeat" description="ANK" evidence="6">
    <location>
        <begin position="153"/>
        <end position="185"/>
    </location>
</feature>
<dbReference type="PROSITE" id="PS50103">
    <property type="entry name" value="ZF_C3H1"/>
    <property type="match status" value="1"/>
</dbReference>
<reference evidence="13 14" key="1">
    <citation type="journal article" date="2024" name="Plant J.">
        <title>Genome sequences and population genomics reveal climatic adaptation and genomic divergence between two closely related sweetgum species.</title>
        <authorList>
            <person name="Xu W.Q."/>
            <person name="Ren C.Q."/>
            <person name="Zhang X.Y."/>
            <person name="Comes H.P."/>
            <person name="Liu X.H."/>
            <person name="Li Y.G."/>
            <person name="Kettle C.J."/>
            <person name="Jalonen R."/>
            <person name="Gaisberger H."/>
            <person name="Ma Y.Z."/>
            <person name="Qiu Y.X."/>
        </authorList>
    </citation>
    <scope>NUCLEOTIDE SEQUENCE [LARGE SCALE GENOMIC DNA]</scope>
    <source>
        <strain evidence="13">Hangzhou</strain>
    </source>
</reference>
<evidence type="ECO:0000256" key="4">
    <source>
        <dbReference type="ARBA" id="ARBA00022833"/>
    </source>
</evidence>
<dbReference type="InterPro" id="IPR000571">
    <property type="entry name" value="Znf_CCCH"/>
</dbReference>
<organism evidence="13 14">
    <name type="scientific">Liquidambar formosana</name>
    <name type="common">Formosan gum</name>
    <dbReference type="NCBI Taxonomy" id="63359"/>
    <lineage>
        <taxon>Eukaryota</taxon>
        <taxon>Viridiplantae</taxon>
        <taxon>Streptophyta</taxon>
        <taxon>Embryophyta</taxon>
        <taxon>Tracheophyta</taxon>
        <taxon>Spermatophyta</taxon>
        <taxon>Magnoliopsida</taxon>
        <taxon>eudicotyledons</taxon>
        <taxon>Gunneridae</taxon>
        <taxon>Pentapetalae</taxon>
        <taxon>Saxifragales</taxon>
        <taxon>Altingiaceae</taxon>
        <taxon>Liquidambar</taxon>
    </lineage>
</organism>
<evidence type="ECO:0000256" key="6">
    <source>
        <dbReference type="PROSITE-ProRule" id="PRU00023"/>
    </source>
</evidence>
<dbReference type="InterPro" id="IPR036770">
    <property type="entry name" value="Ankyrin_rpt-contain_sf"/>
</dbReference>
<feature type="compositionally biased region" description="Low complexity" evidence="9">
    <location>
        <begin position="696"/>
        <end position="708"/>
    </location>
</feature>
<evidence type="ECO:0000259" key="12">
    <source>
        <dbReference type="PROSITE" id="PS51644"/>
    </source>
</evidence>
<dbReference type="SMART" id="SM00248">
    <property type="entry name" value="ANK"/>
    <property type="match status" value="5"/>
</dbReference>
<dbReference type="PROSITE" id="PS50297">
    <property type="entry name" value="ANK_REP_REGION"/>
    <property type="match status" value="2"/>
</dbReference>
<dbReference type="Pfam" id="PF12796">
    <property type="entry name" value="Ank_2"/>
    <property type="match status" value="1"/>
</dbReference>
<feature type="repeat" description="ANK" evidence="6">
    <location>
        <begin position="380"/>
        <end position="418"/>
    </location>
</feature>
<evidence type="ECO:0000313" key="13">
    <source>
        <dbReference type="EMBL" id="KAK9271739.1"/>
    </source>
</evidence>
<dbReference type="PROSITE" id="PS50102">
    <property type="entry name" value="RRM"/>
    <property type="match status" value="1"/>
</dbReference>
<sequence>MLLHVCFSFSIEDTDTRISSQDTDIFELTSRFSSLSKSVRSSCNSEDFASTDDELKIRSTDEPDATEAEKSLIESIWRDDKARLVTQSKRIFQTSSNRVDFEEEQNRETELLDRSIVSKLLHLCCLFDSVECASALINGEVGMVPLLNEMDETGRSPLHTAAEVHAARCIELLLRKRARTDLKTKDGRSQLALELSLSSRRMDVAWNTDDPIEDLLVLLNQKDLTSVRLLTEKTKDIAEVAYAIAIEGRVVSLAALLMVAAGKVTSSIVVVRADVDLGSKEKTTIYDCVIKETMLLGRVATSSTAGERHCASTKSSESAEKRKRLLCEVELFQLFGAVSQSDCTDKKLTPLLIRASKAGDEPIIKLLLNTNLDINEADTEGNTALHWSLKTSTVSGSNQTRIICLLIKHGARVSQRNKLGLTALHIAAANGNLHLLQILLLEDPDGVNATTEMKETPLFFAVKNHFMDGVELLLRWGANSEIFNLRRQRPIDLAKSQDMRFMLSPTNISFMNRAFPVQKRYSAVFHNNEVISETCETILTMIDEDTTKGRTCLSPKMNICRYFESPSGCVRGSKCYYAHGEEELRQTKQGLQLTHSRTAEEQLKRKIFVGGLPASLDSDSLGKFFEQFGSVEDARVVGVQTGNHLQSRGFGFVKFKHDKSVSAAVQAHYTTIMDKQVEIKSAVPKYQLLTEFQKLPPQQQEEQENNNPLEAQAGVSNEKKTEENRPEQMSWADRLLQGQQKTCSNECQVQVSNTSVDQSQPAWLCSFNKWLPKFLKEVSKRLREGEWYPLSSLKGDFRATCGLELDHTSLGYPKLSDFMRSLPGLCRMKVVPVGGRGAATHMVLLPNLPEPNQQLVQPIKMPYMPACSKSLDDSGDGDSYNFKFDMLSDSSDSNFGFPSSSVQEGNSFDEIPEVNSDQKDASPSVYQRFLQFLEPDPLFHARPWLKSEKGGGTGDVYGGRCEGGEKNIGHQVRHLVLEALARKRNNTSVFFLREFDFYEDYKASIAQGKCFACGQPNLLWANFPCQHFLWCGECKLHAAQAAGISEHKCVICDTRVQRFDFILQNEKCQQMYDEVPKNEEFPPFDPNHIQSPSKKKSPLLSN</sequence>
<dbReference type="Gene3D" id="3.30.420.610">
    <property type="entry name" value="LOTUS domain-like"/>
    <property type="match status" value="1"/>
</dbReference>
<dbReference type="Pfam" id="PF00076">
    <property type="entry name" value="RRM_1"/>
    <property type="match status" value="1"/>
</dbReference>
<dbReference type="SMART" id="SM00356">
    <property type="entry name" value="ZnF_C3H1"/>
    <property type="match status" value="1"/>
</dbReference>
<feature type="domain" description="C3H1-type" evidence="11">
    <location>
        <begin position="554"/>
        <end position="582"/>
    </location>
</feature>
<dbReference type="InterPro" id="IPR035979">
    <property type="entry name" value="RBD_domain_sf"/>
</dbReference>
<dbReference type="InterPro" id="IPR025605">
    <property type="entry name" value="OST-HTH/LOTUS_dom"/>
</dbReference>
<gene>
    <name evidence="13" type="ORF">L1049_002102</name>
</gene>
<evidence type="ECO:0000256" key="9">
    <source>
        <dbReference type="SAM" id="MobiDB-lite"/>
    </source>
</evidence>
<keyword evidence="2" id="KW-0677">Repeat</keyword>
<keyword evidence="4 8" id="KW-0862">Zinc</keyword>
<dbReference type="InterPro" id="IPR036855">
    <property type="entry name" value="Znf_CCCH_sf"/>
</dbReference>
<dbReference type="PROSITE" id="PS50088">
    <property type="entry name" value="ANK_REPEAT"/>
    <property type="match status" value="3"/>
</dbReference>
<dbReference type="InterPro" id="IPR000504">
    <property type="entry name" value="RRM_dom"/>
</dbReference>
<feature type="compositionally biased region" description="Basic and acidic residues" evidence="9">
    <location>
        <begin position="717"/>
        <end position="726"/>
    </location>
</feature>
<keyword evidence="14" id="KW-1185">Reference proteome</keyword>
<evidence type="ECO:0000256" key="7">
    <source>
        <dbReference type="PROSITE-ProRule" id="PRU00176"/>
    </source>
</evidence>
<dbReference type="SUPFAM" id="SSF48403">
    <property type="entry name" value="Ankyrin repeat"/>
    <property type="match status" value="1"/>
</dbReference>
<dbReference type="SMART" id="SM00360">
    <property type="entry name" value="RRM"/>
    <property type="match status" value="1"/>
</dbReference>
<dbReference type="InterPro" id="IPR012677">
    <property type="entry name" value="Nucleotide-bd_a/b_plait_sf"/>
</dbReference>
<evidence type="ECO:0000313" key="14">
    <source>
        <dbReference type="Proteomes" id="UP001415857"/>
    </source>
</evidence>
<feature type="region of interest" description="Disordered" evidence="9">
    <location>
        <begin position="895"/>
        <end position="919"/>
    </location>
</feature>
<feature type="domain" description="RRM" evidence="10">
    <location>
        <begin position="605"/>
        <end position="684"/>
    </location>
</feature>
<evidence type="ECO:0000256" key="1">
    <source>
        <dbReference type="ARBA" id="ARBA00022723"/>
    </source>
</evidence>
<feature type="repeat" description="ANK" evidence="6">
    <location>
        <begin position="419"/>
        <end position="440"/>
    </location>
</feature>
<evidence type="ECO:0000256" key="5">
    <source>
        <dbReference type="ARBA" id="ARBA00023043"/>
    </source>
</evidence>
<dbReference type="CDD" id="cd08824">
    <property type="entry name" value="LOTUS"/>
    <property type="match status" value="1"/>
</dbReference>
<dbReference type="Gene3D" id="1.25.40.20">
    <property type="entry name" value="Ankyrin repeat-containing domain"/>
    <property type="match status" value="3"/>
</dbReference>
<dbReference type="GO" id="GO:0008270">
    <property type="term" value="F:zinc ion binding"/>
    <property type="evidence" value="ECO:0007669"/>
    <property type="project" value="UniProtKB-KW"/>
</dbReference>
<feature type="region of interest" description="Disordered" evidence="9">
    <location>
        <begin position="696"/>
        <end position="729"/>
    </location>
</feature>
<evidence type="ECO:0000259" key="11">
    <source>
        <dbReference type="PROSITE" id="PS50103"/>
    </source>
</evidence>
<protein>
    <submittedName>
        <fullName evidence="13">Uncharacterized protein</fullName>
    </submittedName>
</protein>
<keyword evidence="5 6" id="KW-0040">ANK repeat</keyword>
<dbReference type="PROSITE" id="PS51644">
    <property type="entry name" value="HTH_OST"/>
    <property type="match status" value="1"/>
</dbReference>
<keyword evidence="7" id="KW-0694">RNA-binding</keyword>
<evidence type="ECO:0000256" key="3">
    <source>
        <dbReference type="ARBA" id="ARBA00022771"/>
    </source>
</evidence>
<dbReference type="Pfam" id="PF12872">
    <property type="entry name" value="OST-HTH"/>
    <property type="match status" value="1"/>
</dbReference>
<name>A0AAP0R800_LIQFO</name>
<evidence type="ECO:0000256" key="8">
    <source>
        <dbReference type="PROSITE-ProRule" id="PRU00723"/>
    </source>
</evidence>
<accession>A0AAP0R800</accession>
<dbReference type="GO" id="GO:0003723">
    <property type="term" value="F:RNA binding"/>
    <property type="evidence" value="ECO:0007669"/>
    <property type="project" value="UniProtKB-UniRule"/>
</dbReference>
<comment type="caution">
    <text evidence="13">The sequence shown here is derived from an EMBL/GenBank/DDBJ whole genome shotgun (WGS) entry which is preliminary data.</text>
</comment>
<feature type="zinc finger region" description="C3H1-type" evidence="8">
    <location>
        <begin position="554"/>
        <end position="582"/>
    </location>
</feature>
<dbReference type="InterPro" id="IPR041966">
    <property type="entry name" value="LOTUS-like"/>
</dbReference>
<dbReference type="Proteomes" id="UP001415857">
    <property type="component" value="Unassembled WGS sequence"/>
</dbReference>
<dbReference type="GO" id="GO:0010468">
    <property type="term" value="P:regulation of gene expression"/>
    <property type="evidence" value="ECO:0007669"/>
    <property type="project" value="UniProtKB-ARBA"/>
</dbReference>
<evidence type="ECO:0000259" key="10">
    <source>
        <dbReference type="PROSITE" id="PS50102"/>
    </source>
</evidence>
<keyword evidence="1 8" id="KW-0479">Metal-binding</keyword>
<dbReference type="Pfam" id="PF13637">
    <property type="entry name" value="Ank_4"/>
    <property type="match status" value="1"/>
</dbReference>
<dbReference type="SUPFAM" id="SSF90229">
    <property type="entry name" value="CCCH zinc finger"/>
    <property type="match status" value="1"/>
</dbReference>
<feature type="region of interest" description="Disordered" evidence="9">
    <location>
        <begin position="1077"/>
        <end position="1102"/>
    </location>
</feature>
<dbReference type="Gene3D" id="3.30.70.330">
    <property type="match status" value="1"/>
</dbReference>
<feature type="compositionally biased region" description="Basic residues" evidence="9">
    <location>
        <begin position="1093"/>
        <end position="1102"/>
    </location>
</feature>
<dbReference type="EMBL" id="JBBPBK010000013">
    <property type="protein sequence ID" value="KAK9271739.1"/>
    <property type="molecule type" value="Genomic_DNA"/>
</dbReference>
<feature type="domain" description="HTH OST-type" evidence="12">
    <location>
        <begin position="767"/>
        <end position="847"/>
    </location>
</feature>
<evidence type="ECO:0000256" key="2">
    <source>
        <dbReference type="ARBA" id="ARBA00022737"/>
    </source>
</evidence>
<dbReference type="InterPro" id="IPR002110">
    <property type="entry name" value="Ankyrin_rpt"/>
</dbReference>